<gene>
    <name evidence="1" type="ORF">AOE01nite_09190</name>
</gene>
<dbReference type="Proteomes" id="UP000321746">
    <property type="component" value="Unassembled WGS sequence"/>
</dbReference>
<keyword evidence="2" id="KW-1185">Reference proteome</keyword>
<dbReference type="AlphaFoldDB" id="A0A511XIB4"/>
<protein>
    <submittedName>
        <fullName evidence="1">Uncharacterized protein</fullName>
    </submittedName>
</protein>
<proteinExistence type="predicted"/>
<reference evidence="1 2" key="1">
    <citation type="submission" date="2019-07" db="EMBL/GenBank/DDBJ databases">
        <title>Whole genome shotgun sequence of Acetobacter oeni NBRC 105207.</title>
        <authorList>
            <person name="Hosoyama A."/>
            <person name="Uohara A."/>
            <person name="Ohji S."/>
            <person name="Ichikawa N."/>
        </authorList>
    </citation>
    <scope>NUCLEOTIDE SEQUENCE [LARGE SCALE GENOMIC DNA]</scope>
    <source>
        <strain evidence="1 2">NBRC 105207</strain>
    </source>
</reference>
<evidence type="ECO:0000313" key="2">
    <source>
        <dbReference type="Proteomes" id="UP000321746"/>
    </source>
</evidence>
<organism evidence="1 2">
    <name type="scientific">Acetobacter oeni</name>
    <dbReference type="NCBI Taxonomy" id="304077"/>
    <lineage>
        <taxon>Bacteria</taxon>
        <taxon>Pseudomonadati</taxon>
        <taxon>Pseudomonadota</taxon>
        <taxon>Alphaproteobacteria</taxon>
        <taxon>Acetobacterales</taxon>
        <taxon>Acetobacteraceae</taxon>
        <taxon>Acetobacter</taxon>
    </lineage>
</organism>
<dbReference type="EMBL" id="BJYG01000008">
    <property type="protein sequence ID" value="GEN62695.1"/>
    <property type="molecule type" value="Genomic_DNA"/>
</dbReference>
<evidence type="ECO:0000313" key="1">
    <source>
        <dbReference type="EMBL" id="GEN62695.1"/>
    </source>
</evidence>
<comment type="caution">
    <text evidence="1">The sequence shown here is derived from an EMBL/GenBank/DDBJ whole genome shotgun (WGS) entry which is preliminary data.</text>
</comment>
<accession>A0A511XIB4</accession>
<sequence length="59" mass="6561">MFVSGGDVRDLFFRVGVGAPGDEGGFQRVMDVFVVIPECFVGTLVCFGGKQKVRFWERD</sequence>
<name>A0A511XIB4_9PROT</name>